<dbReference type="GO" id="GO:0003700">
    <property type="term" value="F:DNA-binding transcription factor activity"/>
    <property type="evidence" value="ECO:0007669"/>
    <property type="project" value="InterPro"/>
</dbReference>
<dbReference type="GO" id="GO:0009739">
    <property type="term" value="P:response to gibberellin"/>
    <property type="evidence" value="ECO:0007669"/>
    <property type="project" value="InterPro"/>
</dbReference>
<comment type="caution">
    <text evidence="4">The sequence shown here is derived from an EMBL/GenBank/DDBJ whole genome shotgun (WGS) entry which is preliminary data.</text>
</comment>
<dbReference type="PROSITE" id="PS00028">
    <property type="entry name" value="ZINC_FINGER_C2H2_1"/>
    <property type="match status" value="1"/>
</dbReference>
<evidence type="ECO:0000313" key="5">
    <source>
        <dbReference type="Proteomes" id="UP000436088"/>
    </source>
</evidence>
<organism evidence="4 5">
    <name type="scientific">Hibiscus syriacus</name>
    <name type="common">Rose of Sharon</name>
    <dbReference type="NCBI Taxonomy" id="106335"/>
    <lineage>
        <taxon>Eukaryota</taxon>
        <taxon>Viridiplantae</taxon>
        <taxon>Streptophyta</taxon>
        <taxon>Embryophyta</taxon>
        <taxon>Tracheophyta</taxon>
        <taxon>Spermatophyta</taxon>
        <taxon>Magnoliopsida</taxon>
        <taxon>eudicotyledons</taxon>
        <taxon>Gunneridae</taxon>
        <taxon>Pentapetalae</taxon>
        <taxon>rosids</taxon>
        <taxon>malvids</taxon>
        <taxon>Malvales</taxon>
        <taxon>Malvaceae</taxon>
        <taxon>Malvoideae</taxon>
        <taxon>Hibiscus</taxon>
    </lineage>
</organism>
<name>A0A6A2YZ94_HIBSY</name>
<evidence type="ECO:0000256" key="2">
    <source>
        <dbReference type="SAM" id="MobiDB-lite"/>
    </source>
</evidence>
<keyword evidence="1" id="KW-0862">Zinc</keyword>
<evidence type="ECO:0000313" key="4">
    <source>
        <dbReference type="EMBL" id="KAE8684858.1"/>
    </source>
</evidence>
<dbReference type="PANTHER" id="PTHR46547:SF7">
    <property type="entry name" value="ZINC FINGER PROTEIN GIS"/>
    <property type="match status" value="1"/>
</dbReference>
<keyword evidence="1" id="KW-0863">Zinc-finger</keyword>
<evidence type="ECO:0000259" key="3">
    <source>
        <dbReference type="PROSITE" id="PS50157"/>
    </source>
</evidence>
<feature type="compositionally biased region" description="Basic residues" evidence="2">
    <location>
        <begin position="103"/>
        <end position="118"/>
    </location>
</feature>
<dbReference type="InterPro" id="IPR013087">
    <property type="entry name" value="Znf_C2H2_type"/>
</dbReference>
<evidence type="ECO:0000256" key="1">
    <source>
        <dbReference type="PROSITE-ProRule" id="PRU00042"/>
    </source>
</evidence>
<dbReference type="InterPro" id="IPR044291">
    <property type="entry name" value="GIS/GIS2/ZFP8"/>
</dbReference>
<dbReference type="GO" id="GO:0010090">
    <property type="term" value="P:trichome morphogenesis"/>
    <property type="evidence" value="ECO:0007669"/>
    <property type="project" value="InterPro"/>
</dbReference>
<dbReference type="AlphaFoldDB" id="A0A6A2YZ94"/>
<sequence length="194" mass="21970">MKKNNGKETHDFMNVESFSQLPFIRLSPIKEKGIRLFGKEFGGRDCVDSATVNDSEPDSAHNNKDTTKENENEDDNNSISRRFECHYCCRNFPTSQALGGHQNAHKRERQHAKRHHLTLQHSSSPHDAHNIYGFFNYKPASARTPTMSTYPSWNNSINSSNGRFYGNQSSFSQPPLINGSPLGVMENPGFYSSK</sequence>
<protein>
    <submittedName>
        <fullName evidence="4">Zinc finger protein GIS2</fullName>
    </submittedName>
</protein>
<gene>
    <name evidence="4" type="ORF">F3Y22_tig00111105pilonHSYRG00593</name>
</gene>
<feature type="compositionally biased region" description="Basic and acidic residues" evidence="2">
    <location>
        <begin position="58"/>
        <end position="70"/>
    </location>
</feature>
<reference evidence="4" key="1">
    <citation type="submission" date="2019-09" db="EMBL/GenBank/DDBJ databases">
        <title>Draft genome information of white flower Hibiscus syriacus.</title>
        <authorList>
            <person name="Kim Y.-M."/>
        </authorList>
    </citation>
    <scope>NUCLEOTIDE SEQUENCE [LARGE SCALE GENOMIC DNA]</scope>
    <source>
        <strain evidence="4">YM2019G1</strain>
    </source>
</reference>
<dbReference type="GO" id="GO:0008270">
    <property type="term" value="F:zinc ion binding"/>
    <property type="evidence" value="ECO:0007669"/>
    <property type="project" value="UniProtKB-KW"/>
</dbReference>
<feature type="region of interest" description="Disordered" evidence="2">
    <location>
        <begin position="48"/>
        <end position="77"/>
    </location>
</feature>
<dbReference type="Proteomes" id="UP000436088">
    <property type="component" value="Unassembled WGS sequence"/>
</dbReference>
<accession>A0A6A2YZ94</accession>
<dbReference type="InterPro" id="IPR036236">
    <property type="entry name" value="Znf_C2H2_sf"/>
</dbReference>
<dbReference type="EMBL" id="VEPZ02001236">
    <property type="protein sequence ID" value="KAE8684858.1"/>
    <property type="molecule type" value="Genomic_DNA"/>
</dbReference>
<keyword evidence="1" id="KW-0479">Metal-binding</keyword>
<feature type="domain" description="C2H2-type" evidence="3">
    <location>
        <begin position="83"/>
        <end position="110"/>
    </location>
</feature>
<proteinExistence type="predicted"/>
<dbReference type="SUPFAM" id="SSF57667">
    <property type="entry name" value="beta-beta-alpha zinc fingers"/>
    <property type="match status" value="1"/>
</dbReference>
<dbReference type="PROSITE" id="PS50157">
    <property type="entry name" value="ZINC_FINGER_C2H2_2"/>
    <property type="match status" value="1"/>
</dbReference>
<dbReference type="PANTHER" id="PTHR46547">
    <property type="entry name" value="ZINC FINGER PROTEIN GIS"/>
    <property type="match status" value="1"/>
</dbReference>
<keyword evidence="5" id="KW-1185">Reference proteome</keyword>
<feature type="region of interest" description="Disordered" evidence="2">
    <location>
        <begin position="98"/>
        <end position="124"/>
    </location>
</feature>